<gene>
    <name evidence="2" type="ORF">KUH32_17640</name>
</gene>
<evidence type="ECO:0000313" key="2">
    <source>
        <dbReference type="EMBL" id="MBV2361591.1"/>
    </source>
</evidence>
<proteinExistence type="predicted"/>
<organism evidence="2 3">
    <name type="scientific">Thalassococcus arenae</name>
    <dbReference type="NCBI Taxonomy" id="2851652"/>
    <lineage>
        <taxon>Bacteria</taxon>
        <taxon>Pseudomonadati</taxon>
        <taxon>Pseudomonadota</taxon>
        <taxon>Alphaproteobacteria</taxon>
        <taxon>Rhodobacterales</taxon>
        <taxon>Roseobacteraceae</taxon>
        <taxon>Thalassococcus</taxon>
    </lineage>
</organism>
<dbReference type="PROSITE" id="PS51257">
    <property type="entry name" value="PROKAR_LIPOPROTEIN"/>
    <property type="match status" value="1"/>
</dbReference>
<name>A0ABS6NC35_9RHOB</name>
<dbReference type="Pfam" id="PF03886">
    <property type="entry name" value="ABC_trans_aux"/>
    <property type="match status" value="1"/>
</dbReference>
<dbReference type="Proteomes" id="UP001166293">
    <property type="component" value="Unassembled WGS sequence"/>
</dbReference>
<feature type="domain" description="ABC-type transport auxiliary lipoprotein component" evidence="1">
    <location>
        <begin position="28"/>
        <end position="180"/>
    </location>
</feature>
<comment type="caution">
    <text evidence="2">The sequence shown here is derived from an EMBL/GenBank/DDBJ whole genome shotgun (WGS) entry which is preliminary data.</text>
</comment>
<reference evidence="2" key="1">
    <citation type="submission" date="2021-06" db="EMBL/GenBank/DDBJ databases">
        <title>Thalassococcus sp. CAU 1522 isolated from sea sand, Republic of Korea.</title>
        <authorList>
            <person name="Kim W."/>
        </authorList>
    </citation>
    <scope>NUCLEOTIDE SEQUENCE</scope>
    <source>
        <strain evidence="2">CAU 1522</strain>
    </source>
</reference>
<dbReference type="RefSeq" id="WP_217779979.1">
    <property type="nucleotide sequence ID" value="NZ_JAHRWL010000003.1"/>
</dbReference>
<keyword evidence="3" id="KW-1185">Reference proteome</keyword>
<evidence type="ECO:0000313" key="3">
    <source>
        <dbReference type="Proteomes" id="UP001166293"/>
    </source>
</evidence>
<sequence>MKRFLLSLGLACGLAACGDGTARYIIDPPKPETQVRLRLASIELKDLVLPAHASGPDVMIQSEDGSIVVLGDADWADEPARAYTDRLARSLDEGSTATVAAEPWPLFDRAQAQLVVRIDRMLARADGQFELSAQVAVTSADQVVRDRIERYSVTTPLPSADASGVSSATGAALDLLSDRILAMLRGL</sequence>
<dbReference type="EMBL" id="JAHRWL010000003">
    <property type="protein sequence ID" value="MBV2361591.1"/>
    <property type="molecule type" value="Genomic_DNA"/>
</dbReference>
<accession>A0ABS6NC35</accession>
<evidence type="ECO:0000259" key="1">
    <source>
        <dbReference type="Pfam" id="PF03886"/>
    </source>
</evidence>
<dbReference type="InterPro" id="IPR005586">
    <property type="entry name" value="ABC_trans_aux"/>
</dbReference>
<protein>
    <submittedName>
        <fullName evidence="2">PqiC family protein</fullName>
    </submittedName>
</protein>